<organism evidence="1 2">
    <name type="scientific">Candidatus Kutchimonas denitrificans</name>
    <dbReference type="NCBI Taxonomy" id="3056748"/>
    <lineage>
        <taxon>Bacteria</taxon>
        <taxon>Pseudomonadati</taxon>
        <taxon>Gemmatimonadota</taxon>
        <taxon>Gemmatimonadia</taxon>
        <taxon>Candidatus Palauibacterales</taxon>
        <taxon>Candidatus Palauibacteraceae</taxon>
        <taxon>Candidatus Kutchimonas</taxon>
    </lineage>
</organism>
<evidence type="ECO:0000313" key="2">
    <source>
        <dbReference type="Proteomes" id="UP000702544"/>
    </source>
</evidence>
<comment type="caution">
    <text evidence="1">The sequence shown here is derived from an EMBL/GenBank/DDBJ whole genome shotgun (WGS) entry which is preliminary data.</text>
</comment>
<dbReference type="AlphaFoldDB" id="A0AAE4Z9Y4"/>
<protein>
    <submittedName>
        <fullName evidence="1">DUF763 domain-containing protein</fullName>
    </submittedName>
</protein>
<name>A0AAE4Z9Y4_9BACT</name>
<proteinExistence type="predicted"/>
<dbReference type="PANTHER" id="PTHR38597:SF1">
    <property type="entry name" value="BLL3834 PROTEIN"/>
    <property type="match status" value="1"/>
</dbReference>
<dbReference type="EMBL" id="JAACAK010000130">
    <property type="protein sequence ID" value="NIR76494.1"/>
    <property type="molecule type" value="Genomic_DNA"/>
</dbReference>
<dbReference type="Proteomes" id="UP000702544">
    <property type="component" value="Unassembled WGS sequence"/>
</dbReference>
<dbReference type="InterPro" id="IPR008482">
    <property type="entry name" value="DUF763"/>
</dbReference>
<sequence>MARRTGSATLPLHSGRAPRWLFERMTRLARAFTEALVIEYGAVEFLRRLSDPYWFQAFGCVLGFDWHSSGVTTTVCGALKAGLAGAEADTSVYVAGGKGKASRKTPDELRSHAGLLGLDGEALVYASRMSAKVDSAAVQDGFQVYHHSFFLTPSGEWAVVQQGMRERSRSARRYHWLGERVDDFVCEPHSAVCSDLRDQLVLNLVARESEGARSAAAEIARADPARVENEVRKIVALEMPERHHVDIRRDVNPRNLSKVLLSTYEAQPRDFEALLALRGVGARSIRALSLIAELAYGAPASYRDPARFSFAHGGKDGHPYPVDRESYDRSVEWLRGAVRRARVGRTDRLRALRQLAAWEAR</sequence>
<dbReference type="Pfam" id="PF05559">
    <property type="entry name" value="DUF763"/>
    <property type="match status" value="1"/>
</dbReference>
<accession>A0AAE4Z9Y4</accession>
<reference evidence="1 2" key="1">
    <citation type="submission" date="2020-01" db="EMBL/GenBank/DDBJ databases">
        <title>Genomes assembled from Gulf of Kutch pelagic sediment metagenomes.</title>
        <authorList>
            <person name="Chandrashekar M."/>
            <person name="Mahajan M.S."/>
            <person name="Dave K.J."/>
            <person name="Vatsa P."/>
            <person name="Nathani N.M."/>
        </authorList>
    </citation>
    <scope>NUCLEOTIDE SEQUENCE [LARGE SCALE GENOMIC DNA]</scope>
    <source>
        <strain evidence="1">KS3-K002</strain>
    </source>
</reference>
<gene>
    <name evidence="1" type="ORF">GWO12_15540</name>
</gene>
<evidence type="ECO:0000313" key="1">
    <source>
        <dbReference type="EMBL" id="NIR76494.1"/>
    </source>
</evidence>
<dbReference type="PANTHER" id="PTHR38597">
    <property type="entry name" value="BLL3834 PROTEIN"/>
    <property type="match status" value="1"/>
</dbReference>